<dbReference type="EMBL" id="PHEX01000028">
    <property type="protein sequence ID" value="PKQ28185.1"/>
    <property type="molecule type" value="Genomic_DNA"/>
</dbReference>
<feature type="transmembrane region" description="Helical" evidence="8">
    <location>
        <begin position="327"/>
        <end position="348"/>
    </location>
</feature>
<dbReference type="EC" id="2.7.11.1" evidence="1"/>
<dbReference type="Proteomes" id="UP000233654">
    <property type="component" value="Unassembled WGS sequence"/>
</dbReference>
<evidence type="ECO:0000256" key="3">
    <source>
        <dbReference type="ARBA" id="ARBA00022679"/>
    </source>
</evidence>
<evidence type="ECO:0000313" key="10">
    <source>
        <dbReference type="EMBL" id="PKQ28185.1"/>
    </source>
</evidence>
<keyword evidence="6" id="KW-0067">ATP-binding</keyword>
<keyword evidence="8" id="KW-0812">Transmembrane</keyword>
<keyword evidence="5" id="KW-0418">Kinase</keyword>
<name>A0A2N3G636_9ACTN</name>
<evidence type="ECO:0000256" key="7">
    <source>
        <dbReference type="SAM" id="MobiDB-lite"/>
    </source>
</evidence>
<dbReference type="GO" id="GO:0005524">
    <property type="term" value="F:ATP binding"/>
    <property type="evidence" value="ECO:0007669"/>
    <property type="project" value="UniProtKB-KW"/>
</dbReference>
<evidence type="ECO:0000256" key="2">
    <source>
        <dbReference type="ARBA" id="ARBA00022527"/>
    </source>
</evidence>
<proteinExistence type="predicted"/>
<gene>
    <name evidence="10" type="ORF">CVT63_04075</name>
</gene>
<dbReference type="Gene3D" id="1.10.510.10">
    <property type="entry name" value="Transferase(Phosphotransferase) domain 1"/>
    <property type="match status" value="1"/>
</dbReference>
<keyword evidence="4" id="KW-0547">Nucleotide-binding</keyword>
<evidence type="ECO:0000259" key="9">
    <source>
        <dbReference type="PROSITE" id="PS50011"/>
    </source>
</evidence>
<accession>A0A2N3G636</accession>
<organism evidence="10 11">
    <name type="scientific">Candidatus Anoxymicrobium japonicum</name>
    <dbReference type="NCBI Taxonomy" id="2013648"/>
    <lineage>
        <taxon>Bacteria</taxon>
        <taxon>Bacillati</taxon>
        <taxon>Actinomycetota</taxon>
        <taxon>Candidatus Geothermincolia</taxon>
        <taxon>Candidatus Geothermincolales</taxon>
        <taxon>Candidatus Anoxymicrobiaceae</taxon>
        <taxon>Candidatus Anoxymicrobium</taxon>
    </lineage>
</organism>
<dbReference type="GO" id="GO:0004674">
    <property type="term" value="F:protein serine/threonine kinase activity"/>
    <property type="evidence" value="ECO:0007669"/>
    <property type="project" value="UniProtKB-KW"/>
</dbReference>
<dbReference type="AlphaFoldDB" id="A0A2N3G636"/>
<reference evidence="10 11" key="1">
    <citation type="journal article" date="2017" name="ISME J.">
        <title>Potential for microbial H2 and metal transformations associated with novel bacteria and archaea in deep terrestrial subsurface sediments.</title>
        <authorList>
            <person name="Hernsdorf A.W."/>
            <person name="Amano Y."/>
            <person name="Miyakawa K."/>
            <person name="Ise K."/>
            <person name="Suzuki Y."/>
            <person name="Anantharaman K."/>
            <person name="Probst A."/>
            <person name="Burstein D."/>
            <person name="Thomas B.C."/>
            <person name="Banfield J.F."/>
        </authorList>
    </citation>
    <scope>NUCLEOTIDE SEQUENCE [LARGE SCALE GENOMIC DNA]</scope>
    <source>
        <strain evidence="10">HGW-Actinobacteria-3</strain>
    </source>
</reference>
<dbReference type="PANTHER" id="PTHR43289">
    <property type="entry name" value="MITOGEN-ACTIVATED PROTEIN KINASE KINASE KINASE 20-RELATED"/>
    <property type="match status" value="1"/>
</dbReference>
<evidence type="ECO:0000256" key="8">
    <source>
        <dbReference type="SAM" id="Phobius"/>
    </source>
</evidence>
<dbReference type="PROSITE" id="PS50011">
    <property type="entry name" value="PROTEIN_KINASE_DOM"/>
    <property type="match status" value="1"/>
</dbReference>
<dbReference type="Pfam" id="PF00069">
    <property type="entry name" value="Pkinase"/>
    <property type="match status" value="1"/>
</dbReference>
<evidence type="ECO:0000256" key="6">
    <source>
        <dbReference type="ARBA" id="ARBA00022840"/>
    </source>
</evidence>
<keyword evidence="8" id="KW-0472">Membrane</keyword>
<evidence type="ECO:0000256" key="1">
    <source>
        <dbReference type="ARBA" id="ARBA00012513"/>
    </source>
</evidence>
<protein>
    <recommendedName>
        <fullName evidence="1">non-specific serine/threonine protein kinase</fullName>
        <ecNumber evidence="1">2.7.11.1</ecNumber>
    </recommendedName>
</protein>
<sequence>MKDINELYKNEGYILEELLASDSWGELYRGVYLPHQRQLLFRRFTSGLAEQAPWELAAAEIQAWARIDHPAVLQPLDWGNPPVGPYLATELPDGLPLAAMVQEAGGVVEPAPDRIFAGLLEAVEAARRWGVLHLGLGLTNVWVDGSGAVKLSEFGLWYVRAEFPELASLETPFLAPEQRQGKATAATDVYALGALFVVLHRGIAGLVLDAGEEARAVLEFPDGVQSAVSRCLDANPLARPRSAGELALTLGISTCDEPPHSYRDCPICKLKEEIARDRGLRPRSATDRLRAFIQGSADASRDISTPTAGASGSPAERSRPGDEIDSLFPWIVIAALALATLGVWILAFR</sequence>
<keyword evidence="3" id="KW-0808">Transferase</keyword>
<comment type="caution">
    <text evidence="10">The sequence shown here is derived from an EMBL/GenBank/DDBJ whole genome shotgun (WGS) entry which is preliminary data.</text>
</comment>
<dbReference type="PANTHER" id="PTHR43289:SF6">
    <property type="entry name" value="SERINE_THREONINE-PROTEIN KINASE NEKL-3"/>
    <property type="match status" value="1"/>
</dbReference>
<evidence type="ECO:0000256" key="5">
    <source>
        <dbReference type="ARBA" id="ARBA00022777"/>
    </source>
</evidence>
<dbReference type="InterPro" id="IPR011009">
    <property type="entry name" value="Kinase-like_dom_sf"/>
</dbReference>
<evidence type="ECO:0000313" key="11">
    <source>
        <dbReference type="Proteomes" id="UP000233654"/>
    </source>
</evidence>
<keyword evidence="8" id="KW-1133">Transmembrane helix</keyword>
<keyword evidence="2" id="KW-0723">Serine/threonine-protein kinase</keyword>
<dbReference type="SMART" id="SM00220">
    <property type="entry name" value="S_TKc"/>
    <property type="match status" value="1"/>
</dbReference>
<dbReference type="InterPro" id="IPR000719">
    <property type="entry name" value="Prot_kinase_dom"/>
</dbReference>
<evidence type="ECO:0000256" key="4">
    <source>
        <dbReference type="ARBA" id="ARBA00022741"/>
    </source>
</evidence>
<feature type="domain" description="Protein kinase" evidence="9">
    <location>
        <begin position="13"/>
        <end position="263"/>
    </location>
</feature>
<dbReference type="SUPFAM" id="SSF56112">
    <property type="entry name" value="Protein kinase-like (PK-like)"/>
    <property type="match status" value="1"/>
</dbReference>
<feature type="region of interest" description="Disordered" evidence="7">
    <location>
        <begin position="298"/>
        <end position="320"/>
    </location>
</feature>